<gene>
    <name evidence="9" type="ORF">SAMN05421756_10747</name>
</gene>
<evidence type="ECO:0000256" key="5">
    <source>
        <dbReference type="ARBA" id="ARBA00058938"/>
    </source>
</evidence>
<dbReference type="InterPro" id="IPR036388">
    <property type="entry name" value="WH-like_DNA-bd_sf"/>
</dbReference>
<dbReference type="PANTHER" id="PTHR30136">
    <property type="entry name" value="HELIX-TURN-HELIX TRANSCRIPTIONAL REGULATOR, ICLR FAMILY"/>
    <property type="match status" value="1"/>
</dbReference>
<dbReference type="AlphaFoldDB" id="A0A1H9K305"/>
<evidence type="ECO:0000256" key="3">
    <source>
        <dbReference type="ARBA" id="ARBA00023125"/>
    </source>
</evidence>
<dbReference type="PANTHER" id="PTHR30136:SF24">
    <property type="entry name" value="HTH-TYPE TRANSCRIPTIONAL REPRESSOR ALLR"/>
    <property type="match status" value="1"/>
</dbReference>
<dbReference type="GO" id="GO:0006071">
    <property type="term" value="P:glycerol metabolic process"/>
    <property type="evidence" value="ECO:0007669"/>
    <property type="project" value="UniProtKB-KW"/>
</dbReference>
<dbReference type="GO" id="GO:0045892">
    <property type="term" value="P:negative regulation of DNA-templated transcription"/>
    <property type="evidence" value="ECO:0007669"/>
    <property type="project" value="TreeGrafter"/>
</dbReference>
<feature type="domain" description="IclR-ED" evidence="8">
    <location>
        <begin position="92"/>
        <end position="271"/>
    </location>
</feature>
<dbReference type="PROSITE" id="PS51078">
    <property type="entry name" value="ICLR_ED"/>
    <property type="match status" value="1"/>
</dbReference>
<dbReference type="InterPro" id="IPR011991">
    <property type="entry name" value="ArsR-like_HTH"/>
</dbReference>
<evidence type="ECO:0000313" key="10">
    <source>
        <dbReference type="Proteomes" id="UP000198504"/>
    </source>
</evidence>
<organism evidence="9 10">
    <name type="scientific">Microlunatus flavus</name>
    <dbReference type="NCBI Taxonomy" id="1036181"/>
    <lineage>
        <taxon>Bacteria</taxon>
        <taxon>Bacillati</taxon>
        <taxon>Actinomycetota</taxon>
        <taxon>Actinomycetes</taxon>
        <taxon>Propionibacteriales</taxon>
        <taxon>Propionibacteriaceae</taxon>
        <taxon>Microlunatus</taxon>
    </lineage>
</organism>
<sequence>MDAAARRSALRQRRREYLFRMAEAGPRSPERVQSLDRTFGLLEQLADGPLTLSQLAEATSLPMPTVHRLLRFLTSQGYVRQDRAKRYSLGLRMIRLGQSASRGLGPWITPYLARLVDLFGETANMALLEGDACVYVAQVPSPRSMRMFTEVGRVVMLHCTGVGKAILSELDDDQVSALLERAGLPSRTEHTITTVPAMLETLHRGRRDGYVLDDGEQELGVRCVAVPLKDLPFRAAISISGPSSRVRSEDVPRIAPQLVAIAAEVSAQFAAGRGVELTG</sequence>
<dbReference type="EMBL" id="FOFA01000007">
    <property type="protein sequence ID" value="SEQ93502.1"/>
    <property type="molecule type" value="Genomic_DNA"/>
</dbReference>
<dbReference type="InterPro" id="IPR005471">
    <property type="entry name" value="Tscrpt_reg_IclR_N"/>
</dbReference>
<evidence type="ECO:0000256" key="4">
    <source>
        <dbReference type="ARBA" id="ARBA00023163"/>
    </source>
</evidence>
<dbReference type="Proteomes" id="UP000198504">
    <property type="component" value="Unassembled WGS sequence"/>
</dbReference>
<keyword evidence="4" id="KW-0804">Transcription</keyword>
<dbReference type="InterPro" id="IPR050707">
    <property type="entry name" value="HTH_MetabolicPath_Reg"/>
</dbReference>
<dbReference type="GO" id="GO:0003677">
    <property type="term" value="F:DNA binding"/>
    <property type="evidence" value="ECO:0007669"/>
    <property type="project" value="UniProtKB-KW"/>
</dbReference>
<dbReference type="GO" id="GO:0003700">
    <property type="term" value="F:DNA-binding transcription factor activity"/>
    <property type="evidence" value="ECO:0007669"/>
    <property type="project" value="TreeGrafter"/>
</dbReference>
<dbReference type="Pfam" id="PF09339">
    <property type="entry name" value="HTH_IclR"/>
    <property type="match status" value="1"/>
</dbReference>
<feature type="domain" description="HTH iclR-type" evidence="7">
    <location>
        <begin position="32"/>
        <end position="91"/>
    </location>
</feature>
<dbReference type="Gene3D" id="1.10.10.10">
    <property type="entry name" value="Winged helix-like DNA-binding domain superfamily/Winged helix DNA-binding domain"/>
    <property type="match status" value="1"/>
</dbReference>
<dbReference type="InterPro" id="IPR029016">
    <property type="entry name" value="GAF-like_dom_sf"/>
</dbReference>
<dbReference type="SMART" id="SM00346">
    <property type="entry name" value="HTH_ICLR"/>
    <property type="match status" value="1"/>
</dbReference>
<evidence type="ECO:0000256" key="1">
    <source>
        <dbReference type="ARBA" id="ARBA00022798"/>
    </source>
</evidence>
<proteinExistence type="predicted"/>
<keyword evidence="10" id="KW-1185">Reference proteome</keyword>
<evidence type="ECO:0000313" key="9">
    <source>
        <dbReference type="EMBL" id="SEQ93502.1"/>
    </source>
</evidence>
<dbReference type="STRING" id="1036181.SAMN05421756_10747"/>
<keyword evidence="3" id="KW-0238">DNA-binding</keyword>
<dbReference type="FunFam" id="1.10.10.10:FF:000056">
    <property type="entry name" value="IclR family transcriptional regulator"/>
    <property type="match status" value="1"/>
</dbReference>
<dbReference type="SUPFAM" id="SSF46785">
    <property type="entry name" value="Winged helix' DNA-binding domain"/>
    <property type="match status" value="1"/>
</dbReference>
<name>A0A1H9K305_9ACTN</name>
<accession>A0A1H9K305</accession>
<evidence type="ECO:0000256" key="6">
    <source>
        <dbReference type="ARBA" id="ARBA00070406"/>
    </source>
</evidence>
<dbReference type="InterPro" id="IPR036390">
    <property type="entry name" value="WH_DNA-bd_sf"/>
</dbReference>
<keyword evidence="2" id="KW-0805">Transcription regulation</keyword>
<evidence type="ECO:0000256" key="2">
    <source>
        <dbReference type="ARBA" id="ARBA00023015"/>
    </source>
</evidence>
<evidence type="ECO:0000259" key="8">
    <source>
        <dbReference type="PROSITE" id="PS51078"/>
    </source>
</evidence>
<dbReference type="Pfam" id="PF01614">
    <property type="entry name" value="IclR_C"/>
    <property type="match status" value="1"/>
</dbReference>
<keyword evidence="1" id="KW-0319">Glycerol metabolism</keyword>
<dbReference type="PROSITE" id="PS51077">
    <property type="entry name" value="HTH_ICLR"/>
    <property type="match status" value="1"/>
</dbReference>
<reference evidence="10" key="1">
    <citation type="submission" date="2016-10" db="EMBL/GenBank/DDBJ databases">
        <authorList>
            <person name="Varghese N."/>
            <person name="Submissions S."/>
        </authorList>
    </citation>
    <scope>NUCLEOTIDE SEQUENCE [LARGE SCALE GENOMIC DNA]</scope>
    <source>
        <strain evidence="10">CGMCC 4.6856</strain>
    </source>
</reference>
<dbReference type="InterPro" id="IPR014757">
    <property type="entry name" value="Tscrpt_reg_IclR_C"/>
</dbReference>
<evidence type="ECO:0000259" key="7">
    <source>
        <dbReference type="PROSITE" id="PS51077"/>
    </source>
</evidence>
<dbReference type="Gene3D" id="3.30.450.40">
    <property type="match status" value="1"/>
</dbReference>
<dbReference type="CDD" id="cd00090">
    <property type="entry name" value="HTH_ARSR"/>
    <property type="match status" value="1"/>
</dbReference>
<dbReference type="SUPFAM" id="SSF55781">
    <property type="entry name" value="GAF domain-like"/>
    <property type="match status" value="1"/>
</dbReference>
<comment type="function">
    <text evidence="5">May be an activator protein for the gylABX operon.</text>
</comment>
<protein>
    <recommendedName>
        <fullName evidence="6">Glycerol operon regulatory protein</fullName>
    </recommendedName>
</protein>